<evidence type="ECO:0000313" key="1">
    <source>
        <dbReference type="EMBL" id="PUD39402.1"/>
    </source>
</evidence>
<dbReference type="AlphaFoldDB" id="A0A2T6SRA6"/>
<proteinExistence type="predicted"/>
<sequence length="377" mass="43897">MRYDCLNPIPFVRKFMPLSCLHPFGPFETPKEPALNNPLSNPPSSDKICLLGPMKSGKTTFALKLAKNFKNPVYLNYNDMRLNKNILSSWLLKWHLEKKMDLLILDNIECLDFSLPKLPKIILIPNYLSPIMEKDFSLRYALGLSFKEYGSFFKPNTPKNTLFNRFLRDGNALDSLFIENEQEKILKKQENIKLAFQAYAPLMAKICTHQSKFVSVFYLYTQFKKELKISKDTLYKFLHALEKQRTLFLVPSFESHKTKLYLCDFALPYSLTPSPSLLSVFENMVFLELYKQFPHYELYSHDNGIFILREYSINKLALIAHAFPTPHFLEKQLSWCHEHGFLNIVVVSINAPISANNPPYKHLNFIDFSLDIQSILV</sequence>
<dbReference type="Gene3D" id="3.40.50.300">
    <property type="entry name" value="P-loop containing nucleotide triphosphate hydrolases"/>
    <property type="match status" value="1"/>
</dbReference>
<dbReference type="InterPro" id="IPR027417">
    <property type="entry name" value="P-loop_NTPase"/>
</dbReference>
<keyword evidence="1" id="KW-0547">Nucleotide-binding</keyword>
<dbReference type="EMBL" id="QBQB01000142">
    <property type="protein sequence ID" value="PUD39402.1"/>
    <property type="molecule type" value="Genomic_DNA"/>
</dbReference>
<protein>
    <submittedName>
        <fullName evidence="1">ATP-binding protein</fullName>
    </submittedName>
</protein>
<evidence type="ECO:0000313" key="2">
    <source>
        <dbReference type="Proteomes" id="UP000244660"/>
    </source>
</evidence>
<keyword evidence="1" id="KW-0067">ATP-binding</keyword>
<dbReference type="SUPFAM" id="SSF52540">
    <property type="entry name" value="P-loop containing nucleoside triphosphate hydrolases"/>
    <property type="match status" value="1"/>
</dbReference>
<gene>
    <name evidence="1" type="ORF">C2R92_05670</name>
</gene>
<organism evidence="1 2">
    <name type="scientific">Helicobacter pylori</name>
    <name type="common">Campylobacter pylori</name>
    <dbReference type="NCBI Taxonomy" id="210"/>
    <lineage>
        <taxon>Bacteria</taxon>
        <taxon>Pseudomonadati</taxon>
        <taxon>Campylobacterota</taxon>
        <taxon>Epsilonproteobacteria</taxon>
        <taxon>Campylobacterales</taxon>
        <taxon>Helicobacteraceae</taxon>
        <taxon>Helicobacter</taxon>
    </lineage>
</organism>
<dbReference type="Proteomes" id="UP000244660">
    <property type="component" value="Unassembled WGS sequence"/>
</dbReference>
<name>A0A2T6SRA6_HELPX</name>
<comment type="caution">
    <text evidence="1">The sequence shown here is derived from an EMBL/GenBank/DDBJ whole genome shotgun (WGS) entry which is preliminary data.</text>
</comment>
<accession>A0A2T6SRA6</accession>
<reference evidence="1 2" key="1">
    <citation type="submission" date="2018-01" db="EMBL/GenBank/DDBJ databases">
        <title>Helicobacter pylori genome-wide association study shows promise for predicting gastric cancer risk.</title>
        <authorList>
            <person name="Berthenet E."/>
            <person name="Yahara K."/>
            <person name="Thorell K."/>
            <person name="Pascoe B."/>
            <person name="Meric G."/>
            <person name="Mikhail J.M."/>
            <person name="Engstrand L."/>
            <person name="Enroth H."/>
            <person name="Burette A."/>
            <person name="Megraud F."/>
            <person name="Atherton J."/>
            <person name="Smith S."/>
            <person name="Wilkinson T.S."/>
            <person name="Hitchings M.D."/>
            <person name="Falush D."/>
            <person name="Sheppard S.K."/>
        </authorList>
    </citation>
    <scope>NUCLEOTIDE SEQUENCE [LARGE SCALE GENOMIC DNA]</scope>
    <source>
        <strain evidence="1 2">462</strain>
    </source>
</reference>
<dbReference type="GO" id="GO:0005524">
    <property type="term" value="F:ATP binding"/>
    <property type="evidence" value="ECO:0007669"/>
    <property type="project" value="UniProtKB-KW"/>
</dbReference>